<evidence type="ECO:0000256" key="1">
    <source>
        <dbReference type="SAM" id="SignalP"/>
    </source>
</evidence>
<dbReference type="PANTHER" id="PTHR31157:SF1">
    <property type="entry name" value="SCP DOMAIN-CONTAINING PROTEIN"/>
    <property type="match status" value="1"/>
</dbReference>
<dbReference type="Pfam" id="PF00188">
    <property type="entry name" value="CAP"/>
    <property type="match status" value="1"/>
</dbReference>
<dbReference type="SUPFAM" id="SSF55797">
    <property type="entry name" value="PR-1-like"/>
    <property type="match status" value="1"/>
</dbReference>
<accession>A0ABQ2G9Y0</accession>
<evidence type="ECO:0000313" key="3">
    <source>
        <dbReference type="EMBL" id="GGL82958.1"/>
    </source>
</evidence>
<dbReference type="InterPro" id="IPR035940">
    <property type="entry name" value="CAP_sf"/>
</dbReference>
<proteinExistence type="predicted"/>
<dbReference type="Proteomes" id="UP000639973">
    <property type="component" value="Unassembled WGS sequence"/>
</dbReference>
<keyword evidence="4" id="KW-1185">Reference proteome</keyword>
<dbReference type="Gene3D" id="3.40.33.10">
    <property type="entry name" value="CAP"/>
    <property type="match status" value="1"/>
</dbReference>
<reference evidence="4" key="1">
    <citation type="journal article" date="2019" name="Int. J. Syst. Evol. Microbiol.">
        <title>The Global Catalogue of Microorganisms (GCM) 10K type strain sequencing project: providing services to taxonomists for standard genome sequencing and annotation.</title>
        <authorList>
            <consortium name="The Broad Institute Genomics Platform"/>
            <consortium name="The Broad Institute Genome Sequencing Center for Infectious Disease"/>
            <person name="Wu L."/>
            <person name="Ma J."/>
        </authorList>
    </citation>
    <scope>NUCLEOTIDE SEQUENCE [LARGE SCALE GENOMIC DNA]</scope>
    <source>
        <strain evidence="4">JCM 15442</strain>
    </source>
</reference>
<protein>
    <recommendedName>
        <fullName evidence="2">SCP domain-containing protein</fullName>
    </recommendedName>
</protein>
<dbReference type="RefSeq" id="WP_188971668.1">
    <property type="nucleotide sequence ID" value="NZ_BMOL01000009.1"/>
</dbReference>
<organism evidence="3 4">
    <name type="scientific">Deinococcus aerolatus</name>
    <dbReference type="NCBI Taxonomy" id="522487"/>
    <lineage>
        <taxon>Bacteria</taxon>
        <taxon>Thermotogati</taxon>
        <taxon>Deinococcota</taxon>
        <taxon>Deinococci</taxon>
        <taxon>Deinococcales</taxon>
        <taxon>Deinococcaceae</taxon>
        <taxon>Deinococcus</taxon>
    </lineage>
</organism>
<feature type="chain" id="PRO_5047125482" description="SCP domain-containing protein" evidence="1">
    <location>
        <begin position="24"/>
        <end position="163"/>
    </location>
</feature>
<dbReference type="EMBL" id="BMOL01000009">
    <property type="protein sequence ID" value="GGL82958.1"/>
    <property type="molecule type" value="Genomic_DNA"/>
</dbReference>
<comment type="caution">
    <text evidence="3">The sequence shown here is derived from an EMBL/GenBank/DDBJ whole genome shotgun (WGS) entry which is preliminary data.</text>
</comment>
<evidence type="ECO:0000259" key="2">
    <source>
        <dbReference type="Pfam" id="PF00188"/>
    </source>
</evidence>
<name>A0ABQ2G9Y0_9DEIO</name>
<feature type="signal peptide" evidence="1">
    <location>
        <begin position="1"/>
        <end position="23"/>
    </location>
</feature>
<dbReference type="InterPro" id="IPR014044">
    <property type="entry name" value="CAP_dom"/>
</dbReference>
<dbReference type="CDD" id="cd05379">
    <property type="entry name" value="CAP_bacterial"/>
    <property type="match status" value="1"/>
</dbReference>
<evidence type="ECO:0000313" key="4">
    <source>
        <dbReference type="Proteomes" id="UP000639973"/>
    </source>
</evidence>
<keyword evidence="1" id="KW-0732">Signal</keyword>
<gene>
    <name evidence="3" type="ORF">GCM10010840_20900</name>
</gene>
<feature type="domain" description="SCP" evidence="2">
    <location>
        <begin position="59"/>
        <end position="156"/>
    </location>
</feature>
<dbReference type="PANTHER" id="PTHR31157">
    <property type="entry name" value="SCP DOMAIN-CONTAINING PROTEIN"/>
    <property type="match status" value="1"/>
</dbReference>
<sequence length="163" mass="16997">MVKRALLLGAAVFSLLASPAAHAQTAPEAHLLARLNEIRTQGVTCPGSGRRPVAGALSDSVPHAQAARLQSGYMAASGQVTHTGQGGSTVRVRAASTGVNATSVTEIVYMGLGLDPEQAMRWWLGSAAHCYWMTEGRYTHAGTSIVQGARGTAYVIVLSSQPR</sequence>